<feature type="signal peptide" evidence="1">
    <location>
        <begin position="1"/>
        <end position="23"/>
    </location>
</feature>
<accession>A0A183I994</accession>
<gene>
    <name evidence="2" type="ORF">SBAD_LOCUS188</name>
</gene>
<evidence type="ECO:0000256" key="1">
    <source>
        <dbReference type="SAM" id="SignalP"/>
    </source>
</evidence>
<organism evidence="4">
    <name type="scientific">Soboliphyme baturini</name>
    <dbReference type="NCBI Taxonomy" id="241478"/>
    <lineage>
        <taxon>Eukaryota</taxon>
        <taxon>Metazoa</taxon>
        <taxon>Ecdysozoa</taxon>
        <taxon>Nematoda</taxon>
        <taxon>Enoplea</taxon>
        <taxon>Dorylaimia</taxon>
        <taxon>Dioctophymatida</taxon>
        <taxon>Dioctophymatoidea</taxon>
        <taxon>Soboliphymatidae</taxon>
        <taxon>Soboliphyme</taxon>
    </lineage>
</organism>
<evidence type="ECO:0000313" key="2">
    <source>
        <dbReference type="EMBL" id="VDO80514.1"/>
    </source>
</evidence>
<evidence type="ECO:0000313" key="3">
    <source>
        <dbReference type="Proteomes" id="UP000270296"/>
    </source>
</evidence>
<dbReference type="Proteomes" id="UP000270296">
    <property type="component" value="Unassembled WGS sequence"/>
</dbReference>
<evidence type="ECO:0000313" key="4">
    <source>
        <dbReference type="WBParaSite" id="SBAD_0000020001-mRNA-1"/>
    </source>
</evidence>
<reference evidence="4" key="1">
    <citation type="submission" date="2016-06" db="UniProtKB">
        <authorList>
            <consortium name="WormBaseParasite"/>
        </authorList>
    </citation>
    <scope>IDENTIFICATION</scope>
</reference>
<reference evidence="2 3" key="2">
    <citation type="submission" date="2018-11" db="EMBL/GenBank/DDBJ databases">
        <authorList>
            <consortium name="Pathogen Informatics"/>
        </authorList>
    </citation>
    <scope>NUCLEOTIDE SEQUENCE [LARGE SCALE GENOMIC DNA]</scope>
</reference>
<feature type="chain" id="PRO_5043139885" evidence="1">
    <location>
        <begin position="24"/>
        <end position="88"/>
    </location>
</feature>
<protein>
    <submittedName>
        <fullName evidence="4">Laminin N-terminal domain-containing protein</fullName>
    </submittedName>
</protein>
<keyword evidence="1" id="KW-0732">Signal</keyword>
<dbReference type="AlphaFoldDB" id="A0A183I994"/>
<proteinExistence type="predicted"/>
<dbReference type="WBParaSite" id="SBAD_0000020001-mRNA-1">
    <property type="protein sequence ID" value="SBAD_0000020001-mRNA-1"/>
    <property type="gene ID" value="SBAD_0000020001"/>
</dbReference>
<sequence length="88" mass="9923">MSEEATVMRALCMFVTCLSCAVAQLQTASTPLTGFDVRLSVLNISTRYTDVCPFDTYINYLCNSINVPIQHRNGETRHAMQILEVKYN</sequence>
<dbReference type="EMBL" id="UZAM01000324">
    <property type="protein sequence ID" value="VDO80514.1"/>
    <property type="molecule type" value="Genomic_DNA"/>
</dbReference>
<keyword evidence="3" id="KW-1185">Reference proteome</keyword>
<name>A0A183I994_9BILA</name>